<comment type="caution">
    <text evidence="4">The sequence shown here is derived from an EMBL/GenBank/DDBJ whole genome shotgun (WGS) entry which is preliminary data.</text>
</comment>
<name>A0ABV7UH50_9HYPH</name>
<organism evidence="4 5">
    <name type="scientific">Camelimonas fluminis</name>
    <dbReference type="NCBI Taxonomy" id="1576911"/>
    <lineage>
        <taxon>Bacteria</taxon>
        <taxon>Pseudomonadati</taxon>
        <taxon>Pseudomonadota</taxon>
        <taxon>Alphaproteobacteria</taxon>
        <taxon>Hyphomicrobiales</taxon>
        <taxon>Chelatococcaceae</taxon>
        <taxon>Camelimonas</taxon>
    </lineage>
</organism>
<evidence type="ECO:0000313" key="4">
    <source>
        <dbReference type="EMBL" id="MFC3637704.1"/>
    </source>
</evidence>
<evidence type="ECO:0000313" key="5">
    <source>
        <dbReference type="Proteomes" id="UP001595704"/>
    </source>
</evidence>
<dbReference type="CDD" id="cd06343">
    <property type="entry name" value="PBP1_ABC_ligand_binding-like"/>
    <property type="match status" value="1"/>
</dbReference>
<dbReference type="RefSeq" id="WP_210319933.1">
    <property type="nucleotide sequence ID" value="NZ_BNCG01000054.1"/>
</dbReference>
<keyword evidence="5" id="KW-1185">Reference proteome</keyword>
<feature type="domain" description="Leucine-binding protein" evidence="3">
    <location>
        <begin position="100"/>
        <end position="451"/>
    </location>
</feature>
<gene>
    <name evidence="4" type="ORF">ACFONL_10005</name>
</gene>
<evidence type="ECO:0000259" key="3">
    <source>
        <dbReference type="Pfam" id="PF13458"/>
    </source>
</evidence>
<dbReference type="InterPro" id="IPR028081">
    <property type="entry name" value="Leu-bd"/>
</dbReference>
<proteinExistence type="inferred from homology"/>
<dbReference type="SUPFAM" id="SSF53822">
    <property type="entry name" value="Periplasmic binding protein-like I"/>
    <property type="match status" value="1"/>
</dbReference>
<accession>A0ABV7UH50</accession>
<reference evidence="5" key="1">
    <citation type="journal article" date="2019" name="Int. J. Syst. Evol. Microbiol.">
        <title>The Global Catalogue of Microorganisms (GCM) 10K type strain sequencing project: providing services to taxonomists for standard genome sequencing and annotation.</title>
        <authorList>
            <consortium name="The Broad Institute Genomics Platform"/>
            <consortium name="The Broad Institute Genome Sequencing Center for Infectious Disease"/>
            <person name="Wu L."/>
            <person name="Ma J."/>
        </authorList>
    </citation>
    <scope>NUCLEOTIDE SEQUENCE [LARGE SCALE GENOMIC DNA]</scope>
    <source>
        <strain evidence="5">KCTC 42282</strain>
    </source>
</reference>
<dbReference type="Gene3D" id="3.40.50.2300">
    <property type="match status" value="2"/>
</dbReference>
<evidence type="ECO:0000256" key="1">
    <source>
        <dbReference type="ARBA" id="ARBA00010062"/>
    </source>
</evidence>
<dbReference type="PANTHER" id="PTHR47235:SF1">
    <property type="entry name" value="BLR6548 PROTEIN"/>
    <property type="match status" value="1"/>
</dbReference>
<dbReference type="Proteomes" id="UP001595704">
    <property type="component" value="Unassembled WGS sequence"/>
</dbReference>
<dbReference type="InterPro" id="IPR028082">
    <property type="entry name" value="Peripla_BP_I"/>
</dbReference>
<keyword evidence="2" id="KW-0732">Signal</keyword>
<evidence type="ECO:0000256" key="2">
    <source>
        <dbReference type="ARBA" id="ARBA00022729"/>
    </source>
</evidence>
<protein>
    <submittedName>
        <fullName evidence="4">ABC transporter substrate-binding protein</fullName>
    </submittedName>
</protein>
<comment type="similarity">
    <text evidence="1">Belongs to the leucine-binding protein family.</text>
</comment>
<dbReference type="EMBL" id="JBHRYC010000045">
    <property type="protein sequence ID" value="MFC3637704.1"/>
    <property type="molecule type" value="Genomic_DNA"/>
</dbReference>
<sequence>MFPGVVQSPGQKPYITEPRYQWVDQKRLVGQLNEQYITEWTYFDSSLRYLCSAQRGLQGVNGKRGSRMRIRHIAVIACAALGFSVSMVAADTPGVTDKVVKLGNTAPYSGPASFYGTIARAALAYFDKVNSEGGVHGRQIEVISLDDAYSPPKAVEQTRKLVESENVLAIFMPLGSPTSAATQAYLNQKKVPQIFVTSGAERYNEPRKYPWSIGWNVSYADEGRIYGKYIADFVKDPKVSILYANDDFGRAVLEGLKDALSRRNIPIVAAASYEISDATVDSQITRLKGSGSNAFVNAATPKFAAQAVKAASAMGWKPLMLLPSVSNSIDPVLTSVGLENAIGAVSASYSKQPSDPQWKDAPDFKEWLAFMDKYYPSGSKTEWLNAYGYSMAYAMHQALERAGRDLDRDSLMKALHSMRKMDVPMLLPGVTVSISEEDHGPIKEMQMMRFDGKTWVSTGELISGR</sequence>
<dbReference type="Pfam" id="PF13458">
    <property type="entry name" value="Peripla_BP_6"/>
    <property type="match status" value="1"/>
</dbReference>
<dbReference type="PANTHER" id="PTHR47235">
    <property type="entry name" value="BLR6548 PROTEIN"/>
    <property type="match status" value="1"/>
</dbReference>